<reference evidence="1" key="2">
    <citation type="submission" date="2020-11" db="EMBL/GenBank/DDBJ databases">
        <authorList>
            <person name="McCartney M.A."/>
            <person name="Auch B."/>
            <person name="Kono T."/>
            <person name="Mallez S."/>
            <person name="Becker A."/>
            <person name="Gohl D.M."/>
            <person name="Silverstein K.A.T."/>
            <person name="Koren S."/>
            <person name="Bechman K.B."/>
            <person name="Herman A."/>
            <person name="Abrahante J.E."/>
            <person name="Garbe J."/>
        </authorList>
    </citation>
    <scope>NUCLEOTIDE SEQUENCE</scope>
    <source>
        <strain evidence="1">Duluth1</strain>
        <tissue evidence="1">Whole animal</tissue>
    </source>
</reference>
<reference evidence="1" key="1">
    <citation type="journal article" date="2019" name="bioRxiv">
        <title>The Genome of the Zebra Mussel, Dreissena polymorpha: A Resource for Invasive Species Research.</title>
        <authorList>
            <person name="McCartney M.A."/>
            <person name="Auch B."/>
            <person name="Kono T."/>
            <person name="Mallez S."/>
            <person name="Zhang Y."/>
            <person name="Obille A."/>
            <person name="Becker A."/>
            <person name="Abrahante J.E."/>
            <person name="Garbe J."/>
            <person name="Badalamenti J.P."/>
            <person name="Herman A."/>
            <person name="Mangelson H."/>
            <person name="Liachko I."/>
            <person name="Sullivan S."/>
            <person name="Sone E.D."/>
            <person name="Koren S."/>
            <person name="Silverstein K.A.T."/>
            <person name="Beckman K.B."/>
            <person name="Gohl D.M."/>
        </authorList>
    </citation>
    <scope>NUCLEOTIDE SEQUENCE</scope>
    <source>
        <strain evidence="1">Duluth1</strain>
        <tissue evidence="1">Whole animal</tissue>
    </source>
</reference>
<proteinExistence type="predicted"/>
<organism evidence="1 2">
    <name type="scientific">Dreissena polymorpha</name>
    <name type="common">Zebra mussel</name>
    <name type="synonym">Mytilus polymorpha</name>
    <dbReference type="NCBI Taxonomy" id="45954"/>
    <lineage>
        <taxon>Eukaryota</taxon>
        <taxon>Metazoa</taxon>
        <taxon>Spiralia</taxon>
        <taxon>Lophotrochozoa</taxon>
        <taxon>Mollusca</taxon>
        <taxon>Bivalvia</taxon>
        <taxon>Autobranchia</taxon>
        <taxon>Heteroconchia</taxon>
        <taxon>Euheterodonta</taxon>
        <taxon>Imparidentia</taxon>
        <taxon>Neoheterodontei</taxon>
        <taxon>Myida</taxon>
        <taxon>Dreissenoidea</taxon>
        <taxon>Dreissenidae</taxon>
        <taxon>Dreissena</taxon>
    </lineage>
</organism>
<gene>
    <name evidence="1" type="ORF">DPMN_114731</name>
</gene>
<dbReference type="EMBL" id="JAIWYP010000004">
    <property type="protein sequence ID" value="KAH3841272.1"/>
    <property type="molecule type" value="Genomic_DNA"/>
</dbReference>
<name>A0A9D4KL63_DREPO</name>
<dbReference type="AlphaFoldDB" id="A0A9D4KL63"/>
<evidence type="ECO:0000313" key="1">
    <source>
        <dbReference type="EMBL" id="KAH3841272.1"/>
    </source>
</evidence>
<protein>
    <submittedName>
        <fullName evidence="1">Uncharacterized protein</fullName>
    </submittedName>
</protein>
<evidence type="ECO:0000313" key="2">
    <source>
        <dbReference type="Proteomes" id="UP000828390"/>
    </source>
</evidence>
<dbReference type="Proteomes" id="UP000828390">
    <property type="component" value="Unassembled WGS sequence"/>
</dbReference>
<keyword evidence="2" id="KW-1185">Reference proteome</keyword>
<sequence length="66" mass="6967">MGSITDTGSFPTTWFGQECSYVLVISKLNPTLSTSTSSSKSRKLPGDQIAFGWYDQGGNGCPTLSG</sequence>
<comment type="caution">
    <text evidence="1">The sequence shown here is derived from an EMBL/GenBank/DDBJ whole genome shotgun (WGS) entry which is preliminary data.</text>
</comment>
<accession>A0A9D4KL63</accession>